<dbReference type="Pfam" id="PF00420">
    <property type="entry name" value="Oxidored_q2"/>
    <property type="match status" value="1"/>
</dbReference>
<evidence type="ECO:0000256" key="5">
    <source>
        <dbReference type="SAM" id="Phobius"/>
    </source>
</evidence>
<organism evidence="6 7">
    <name type="scientific">Sulfobacillus thermosulfidooxidans</name>
    <dbReference type="NCBI Taxonomy" id="28034"/>
    <lineage>
        <taxon>Bacteria</taxon>
        <taxon>Bacillati</taxon>
        <taxon>Bacillota</taxon>
        <taxon>Clostridia</taxon>
        <taxon>Eubacteriales</taxon>
        <taxon>Clostridiales Family XVII. Incertae Sedis</taxon>
        <taxon>Sulfobacillus</taxon>
    </lineage>
</organism>
<dbReference type="EMBL" id="PXYX01000028">
    <property type="protein sequence ID" value="PSR25597.1"/>
    <property type="molecule type" value="Genomic_DNA"/>
</dbReference>
<keyword evidence="3 5" id="KW-1133">Transmembrane helix</keyword>
<name>A0A2T2WTM7_SULTH</name>
<feature type="transmembrane region" description="Helical" evidence="5">
    <location>
        <begin position="52"/>
        <end position="77"/>
    </location>
</feature>
<comment type="caution">
    <text evidence="6">The sequence shown here is derived from an EMBL/GenBank/DDBJ whole genome shotgun (WGS) entry which is preliminary data.</text>
</comment>
<evidence type="ECO:0000256" key="1">
    <source>
        <dbReference type="ARBA" id="ARBA00004141"/>
    </source>
</evidence>
<dbReference type="Proteomes" id="UP000242705">
    <property type="component" value="Unassembled WGS sequence"/>
</dbReference>
<evidence type="ECO:0000313" key="7">
    <source>
        <dbReference type="Proteomes" id="UP000242705"/>
    </source>
</evidence>
<dbReference type="Gene3D" id="1.10.287.3510">
    <property type="match status" value="1"/>
</dbReference>
<evidence type="ECO:0000256" key="4">
    <source>
        <dbReference type="ARBA" id="ARBA00023136"/>
    </source>
</evidence>
<keyword evidence="4 5" id="KW-0472">Membrane</keyword>
<evidence type="ECO:0000313" key="6">
    <source>
        <dbReference type="EMBL" id="PSR25597.1"/>
    </source>
</evidence>
<dbReference type="InterPro" id="IPR039428">
    <property type="entry name" value="NUOK/Mnh_C1-like"/>
</dbReference>
<feature type="transmembrane region" description="Helical" evidence="5">
    <location>
        <begin position="24"/>
        <end position="46"/>
    </location>
</feature>
<protein>
    <submittedName>
        <fullName evidence="6">NADH-ubiquinone oxidoreductase subunit 4L</fullName>
    </submittedName>
</protein>
<dbReference type="GO" id="GO:0016020">
    <property type="term" value="C:membrane"/>
    <property type="evidence" value="ECO:0007669"/>
    <property type="project" value="UniProtKB-SubCell"/>
</dbReference>
<proteinExistence type="predicted"/>
<keyword evidence="6" id="KW-0830">Ubiquinone</keyword>
<gene>
    <name evidence="6" type="ORF">C7B47_11960</name>
</gene>
<sequence length="99" mass="10774">MIYLPALMLALVGLLVMIRRRQAILLFMGAEMILAAGNWIALLAVTPRISSVHIAIILVFSLAVAAAEATVGLSIVLRLAHRYQTTDVGAFESLKDREE</sequence>
<dbReference type="AlphaFoldDB" id="A0A2T2WTM7"/>
<evidence type="ECO:0000256" key="3">
    <source>
        <dbReference type="ARBA" id="ARBA00022989"/>
    </source>
</evidence>
<accession>A0A2T2WTM7</accession>
<evidence type="ECO:0000256" key="2">
    <source>
        <dbReference type="ARBA" id="ARBA00022692"/>
    </source>
</evidence>
<comment type="subcellular location">
    <subcellularLocation>
        <location evidence="1">Membrane</location>
        <topology evidence="1">Multi-pass membrane protein</topology>
    </subcellularLocation>
</comment>
<keyword evidence="2 5" id="KW-0812">Transmembrane</keyword>
<reference evidence="6 7" key="1">
    <citation type="journal article" date="2014" name="BMC Genomics">
        <title>Comparison of environmental and isolate Sulfobacillus genomes reveals diverse carbon, sulfur, nitrogen, and hydrogen metabolisms.</title>
        <authorList>
            <person name="Justice N.B."/>
            <person name="Norman A."/>
            <person name="Brown C.T."/>
            <person name="Singh A."/>
            <person name="Thomas B.C."/>
            <person name="Banfield J.F."/>
        </authorList>
    </citation>
    <scope>NUCLEOTIDE SEQUENCE [LARGE SCALE GENOMIC DNA]</scope>
    <source>
        <strain evidence="6">AMDSBA5</strain>
    </source>
</reference>